<dbReference type="Proteomes" id="UP000259030">
    <property type="component" value="Chromosome"/>
</dbReference>
<evidence type="ECO:0000313" key="3">
    <source>
        <dbReference type="Proteomes" id="UP000259030"/>
    </source>
</evidence>
<dbReference type="GO" id="GO:0005886">
    <property type="term" value="C:plasma membrane"/>
    <property type="evidence" value="ECO:0007669"/>
    <property type="project" value="TreeGrafter"/>
</dbReference>
<dbReference type="PROSITE" id="PS51257">
    <property type="entry name" value="PROKAR_LIPOPROTEIN"/>
    <property type="match status" value="1"/>
</dbReference>
<dbReference type="PANTHER" id="PTHR30336">
    <property type="entry name" value="INNER MEMBRANE PROTEIN, PROBABLE PERMEASE"/>
    <property type="match status" value="1"/>
</dbReference>
<sequence>MTTRGAALPFLLPVLLGVLAACTWLLARPHVAAGPTHPTLVVLGAAQYSGRPSPAFKRRLDHALSVYRAGGVQTIVVTGGRQPGDPYTEGEVGAAYLRARGVPKSALIAEARSRTTAENLRGARVLLPPGTPVTLITDEAHAPRALVLARALGLTANANPSPLSRNPDLRYLLREKFALLGYTLLGLRG</sequence>
<dbReference type="PANTHER" id="PTHR30336:SF20">
    <property type="entry name" value="DUF218 DOMAIN-CONTAINING PROTEIN"/>
    <property type="match status" value="1"/>
</dbReference>
<name>A0A221SX87_9DEIO</name>
<gene>
    <name evidence="2" type="ORF">DFI_09670</name>
</gene>
<dbReference type="Gene3D" id="3.40.50.620">
    <property type="entry name" value="HUPs"/>
    <property type="match status" value="1"/>
</dbReference>
<dbReference type="EMBL" id="CP021081">
    <property type="protein sequence ID" value="ASN81241.1"/>
    <property type="molecule type" value="Genomic_DNA"/>
</dbReference>
<dbReference type="InterPro" id="IPR051599">
    <property type="entry name" value="Cell_Envelope_Assoc"/>
</dbReference>
<accession>A0A221SX87</accession>
<organism evidence="2 3">
    <name type="scientific">Deinococcus ficus</name>
    <dbReference type="NCBI Taxonomy" id="317577"/>
    <lineage>
        <taxon>Bacteria</taxon>
        <taxon>Thermotogati</taxon>
        <taxon>Deinococcota</taxon>
        <taxon>Deinococci</taxon>
        <taxon>Deinococcales</taxon>
        <taxon>Deinococcaceae</taxon>
        <taxon>Deinococcus</taxon>
    </lineage>
</organism>
<evidence type="ECO:0000259" key="1">
    <source>
        <dbReference type="Pfam" id="PF02698"/>
    </source>
</evidence>
<dbReference type="STRING" id="317577.GCA_000419625_01979"/>
<dbReference type="InterPro" id="IPR014729">
    <property type="entry name" value="Rossmann-like_a/b/a_fold"/>
</dbReference>
<dbReference type="InterPro" id="IPR003848">
    <property type="entry name" value="DUF218"/>
</dbReference>
<reference evidence="2 3" key="1">
    <citation type="submission" date="2017-05" db="EMBL/GenBank/DDBJ databases">
        <title>The complete genome sequence of Deinococcus ficus isolated from the rhizosphere of the Ficus religiosa L. in Taiwan.</title>
        <authorList>
            <person name="Wu K.-M."/>
            <person name="Liao T.-L."/>
            <person name="Liu Y.-M."/>
            <person name="Young C.-C."/>
            <person name="Tsai S.-F."/>
        </authorList>
    </citation>
    <scope>NUCLEOTIDE SEQUENCE [LARGE SCALE GENOMIC DNA]</scope>
    <source>
        <strain evidence="2 3">CC-FR2-10</strain>
    </source>
</reference>
<protein>
    <recommendedName>
        <fullName evidence="1">DUF218 domain-containing protein</fullName>
    </recommendedName>
</protein>
<dbReference type="AlphaFoldDB" id="A0A221SX87"/>
<dbReference type="CDD" id="cd06259">
    <property type="entry name" value="YdcF-like"/>
    <property type="match status" value="1"/>
</dbReference>
<keyword evidence="3" id="KW-1185">Reference proteome</keyword>
<dbReference type="RefSeq" id="WP_043778029.1">
    <property type="nucleotide sequence ID" value="NZ_CP021081.1"/>
</dbReference>
<dbReference type="Pfam" id="PF02698">
    <property type="entry name" value="DUF218"/>
    <property type="match status" value="1"/>
</dbReference>
<dbReference type="KEGG" id="dfc:DFI_09670"/>
<feature type="domain" description="DUF218" evidence="1">
    <location>
        <begin position="40"/>
        <end position="163"/>
    </location>
</feature>
<evidence type="ECO:0000313" key="2">
    <source>
        <dbReference type="EMBL" id="ASN81241.1"/>
    </source>
</evidence>
<proteinExistence type="predicted"/>